<evidence type="ECO:0000313" key="3">
    <source>
        <dbReference type="EMBL" id="NGN68416.1"/>
    </source>
</evidence>
<dbReference type="EMBL" id="JAAKZV010000203">
    <property type="protein sequence ID" value="NGN68416.1"/>
    <property type="molecule type" value="Genomic_DNA"/>
</dbReference>
<keyword evidence="3" id="KW-0430">Lectin</keyword>
<dbReference type="InterPro" id="IPR035992">
    <property type="entry name" value="Ricin_B-like_lectins"/>
</dbReference>
<dbReference type="CDD" id="cd00161">
    <property type="entry name" value="beta-trefoil_Ricin-like"/>
    <property type="match status" value="1"/>
</dbReference>
<feature type="region of interest" description="Disordered" evidence="1">
    <location>
        <begin position="171"/>
        <end position="202"/>
    </location>
</feature>
<feature type="compositionally biased region" description="Polar residues" evidence="1">
    <location>
        <begin position="250"/>
        <end position="259"/>
    </location>
</feature>
<sequence>MVHEPTPAWQHAEELADALVADLKTLQAEANQHGRRNGRQLPASVRALEESKDVLAGRAKINATLLGKVPEIFDVRTVLGIVTHCLKVRGSAPPDAEIWTSRVTALQEAFAWAEAGHHHPRHHIAEEAGAARAAEIENAPVPGVLEPRPIAEVPARFRPFVKELRALPDGERLPMLQGGDGGGQPIHDDEWPQFPPDEPPRGRRWRRLLAETTSRTVAVVAGALVILVGAFALNTANDSGGEDEAPGSPPSQISPSATESGVPPKPSPSASPSTRSPSRKPGSSGPKAPEPTPSDDGANDKPTKNADPLGPAGPSSGLASAESGKCAEAGSDPSSPQAIRQRDCDGAVGQQWSLRESDDGLYQLRNPHTDGCLTFRDGKAATAACSDTAADQRWRFTVNAHNNGWTYGYLRNEGDGYCLDLYESDHSDQAVLGPFSCVKDTRNQMFRVLPSAL</sequence>
<reference evidence="3 4" key="1">
    <citation type="submission" date="2020-02" db="EMBL/GenBank/DDBJ databases">
        <title>Whole-genome analyses of novel actinobacteria.</title>
        <authorList>
            <person name="Sahin N."/>
        </authorList>
    </citation>
    <scope>NUCLEOTIDE SEQUENCE [LARGE SCALE GENOMIC DNA]</scope>
    <source>
        <strain evidence="3 4">A7024</strain>
    </source>
</reference>
<evidence type="ECO:0000313" key="4">
    <source>
        <dbReference type="Proteomes" id="UP000481583"/>
    </source>
</evidence>
<dbReference type="GO" id="GO:0030246">
    <property type="term" value="F:carbohydrate binding"/>
    <property type="evidence" value="ECO:0007669"/>
    <property type="project" value="UniProtKB-KW"/>
</dbReference>
<dbReference type="SMART" id="SM00458">
    <property type="entry name" value="RICIN"/>
    <property type="match status" value="1"/>
</dbReference>
<dbReference type="InterPro" id="IPR000772">
    <property type="entry name" value="Ricin_B_lectin"/>
</dbReference>
<keyword evidence="4" id="KW-1185">Reference proteome</keyword>
<proteinExistence type="predicted"/>
<gene>
    <name evidence="3" type="ORF">G5C51_31530</name>
</gene>
<dbReference type="SUPFAM" id="SSF50370">
    <property type="entry name" value="Ricin B-like lectins"/>
    <property type="match status" value="1"/>
</dbReference>
<organism evidence="3 4">
    <name type="scientific">Streptomyces coryli</name>
    <dbReference type="NCBI Taxonomy" id="1128680"/>
    <lineage>
        <taxon>Bacteria</taxon>
        <taxon>Bacillati</taxon>
        <taxon>Actinomycetota</taxon>
        <taxon>Actinomycetes</taxon>
        <taxon>Kitasatosporales</taxon>
        <taxon>Streptomycetaceae</taxon>
        <taxon>Streptomyces</taxon>
    </lineage>
</organism>
<dbReference type="Pfam" id="PF00652">
    <property type="entry name" value="Ricin_B_lectin"/>
    <property type="match status" value="1"/>
</dbReference>
<evidence type="ECO:0000259" key="2">
    <source>
        <dbReference type="SMART" id="SM00458"/>
    </source>
</evidence>
<dbReference type="Proteomes" id="UP000481583">
    <property type="component" value="Unassembled WGS sequence"/>
</dbReference>
<dbReference type="AlphaFoldDB" id="A0A6G4U9Q2"/>
<name>A0A6G4U9Q2_9ACTN</name>
<dbReference type="PROSITE" id="PS50231">
    <property type="entry name" value="RICIN_B_LECTIN"/>
    <property type="match status" value="1"/>
</dbReference>
<protein>
    <submittedName>
        <fullName evidence="3">Ricin-type beta-trefoil lectin domain protein</fullName>
    </submittedName>
</protein>
<dbReference type="Gene3D" id="2.80.10.50">
    <property type="match status" value="1"/>
</dbReference>
<feature type="domain" description="Ricin B lectin" evidence="2">
    <location>
        <begin position="313"/>
        <end position="449"/>
    </location>
</feature>
<dbReference type="RefSeq" id="WP_165242346.1">
    <property type="nucleotide sequence ID" value="NZ_JAAKZV010000203.1"/>
</dbReference>
<evidence type="ECO:0000256" key="1">
    <source>
        <dbReference type="SAM" id="MobiDB-lite"/>
    </source>
</evidence>
<comment type="caution">
    <text evidence="3">The sequence shown here is derived from an EMBL/GenBank/DDBJ whole genome shotgun (WGS) entry which is preliminary data.</text>
</comment>
<accession>A0A6G4U9Q2</accession>
<feature type="compositionally biased region" description="Low complexity" evidence="1">
    <location>
        <begin position="270"/>
        <end position="287"/>
    </location>
</feature>
<feature type="region of interest" description="Disordered" evidence="1">
    <location>
        <begin position="238"/>
        <end position="346"/>
    </location>
</feature>